<feature type="region of interest" description="Disordered" evidence="1">
    <location>
        <begin position="145"/>
        <end position="171"/>
    </location>
</feature>
<dbReference type="Pfam" id="PF13349">
    <property type="entry name" value="DUF4097"/>
    <property type="match status" value="1"/>
</dbReference>
<gene>
    <name evidence="3" type="ORF">D0Z67_15505</name>
</gene>
<proteinExistence type="predicted"/>
<dbReference type="RefSeq" id="WP_031178914.1">
    <property type="nucleotide sequence ID" value="NZ_CP032229.1"/>
</dbReference>
<accession>A0A4P6TY84</accession>
<sequence>MRAKLLVAGTVVVGVALSGCAVQDKSATARYGIDAKVTALSVTTKGGNIDVVPGDGTGAHVTEKMRYADGKPRTEHSVSDGRLTLTAPRCDDCGVNYTVSVPPGTTLTLDTDGGNITVHGVDGATKARTGGGNVHVIDTAPKTLSARTDGGDIEASLTKPPTTLTAETGGGNVKVTLPRTPYAVDTTTSGGRNTVSVPTDPASPHHVTIRTGGGNIDVNPAPSS</sequence>
<organism evidence="3 4">
    <name type="scientific">Streptomyces seoulensis</name>
    <dbReference type="NCBI Taxonomy" id="73044"/>
    <lineage>
        <taxon>Bacteria</taxon>
        <taxon>Bacillati</taxon>
        <taxon>Actinomycetota</taxon>
        <taxon>Actinomycetes</taxon>
        <taxon>Kitasatosporales</taxon>
        <taxon>Streptomycetaceae</taxon>
        <taxon>Streptomyces</taxon>
    </lineage>
</organism>
<evidence type="ECO:0000313" key="4">
    <source>
        <dbReference type="Proteomes" id="UP000292547"/>
    </source>
</evidence>
<keyword evidence="4" id="KW-1185">Reference proteome</keyword>
<dbReference type="KEGG" id="sseo:D0Z67_15505"/>
<dbReference type="Gene3D" id="2.160.20.120">
    <property type="match status" value="1"/>
</dbReference>
<feature type="region of interest" description="Disordered" evidence="1">
    <location>
        <begin position="184"/>
        <end position="224"/>
    </location>
</feature>
<dbReference type="InterPro" id="IPR025164">
    <property type="entry name" value="Toastrack_DUF4097"/>
</dbReference>
<feature type="compositionally biased region" description="Polar residues" evidence="1">
    <location>
        <begin position="185"/>
        <end position="197"/>
    </location>
</feature>
<evidence type="ECO:0000256" key="1">
    <source>
        <dbReference type="SAM" id="MobiDB-lite"/>
    </source>
</evidence>
<dbReference type="STRING" id="73044.GCA_000725795_00019"/>
<reference evidence="3 4" key="1">
    <citation type="submission" date="2018-08" db="EMBL/GenBank/DDBJ databases">
        <title>The complete genome sequence of Streptomyces seoulensis, a pioneer strain for nickel superoxide dismutase discovery.</title>
        <authorList>
            <person name="Shin J."/>
            <person name="Lee J.-S."/>
            <person name="Lee E.-J."/>
            <person name="Youn H.-D."/>
        </authorList>
    </citation>
    <scope>NUCLEOTIDE SEQUENCE [LARGE SCALE GENOMIC DNA]</scope>
    <source>
        <strain evidence="3 4">KCTC 9819</strain>
    </source>
</reference>
<dbReference type="GeneID" id="300100326"/>
<dbReference type="PROSITE" id="PS51257">
    <property type="entry name" value="PROKAR_LIPOPROTEIN"/>
    <property type="match status" value="1"/>
</dbReference>
<evidence type="ECO:0000259" key="2">
    <source>
        <dbReference type="Pfam" id="PF13349"/>
    </source>
</evidence>
<dbReference type="Proteomes" id="UP000292547">
    <property type="component" value="Chromosome"/>
</dbReference>
<feature type="domain" description="DUF4097" evidence="2">
    <location>
        <begin position="40"/>
        <end position="218"/>
    </location>
</feature>
<dbReference type="AlphaFoldDB" id="A0A4P6TY84"/>
<name>A0A4P6TY84_STRSO</name>
<evidence type="ECO:0000313" key="3">
    <source>
        <dbReference type="EMBL" id="QBJ91554.1"/>
    </source>
</evidence>
<dbReference type="OrthoDB" id="4456952at2"/>
<protein>
    <recommendedName>
        <fullName evidence="2">DUF4097 domain-containing protein</fullName>
    </recommendedName>
</protein>
<dbReference type="EMBL" id="CP032229">
    <property type="protein sequence ID" value="QBJ91554.1"/>
    <property type="molecule type" value="Genomic_DNA"/>
</dbReference>